<proteinExistence type="inferred from homology"/>
<reference evidence="9" key="1">
    <citation type="submission" date="2017-06" db="EMBL/GenBank/DDBJ databases">
        <title>Capnocytophaga spp. assemblies.</title>
        <authorList>
            <person name="Gulvik C.A."/>
        </authorList>
    </citation>
    <scope>NUCLEOTIDE SEQUENCE [LARGE SCALE GENOMIC DNA]</scope>
    <source>
        <strain evidence="9">H3936</strain>
    </source>
</reference>
<gene>
    <name evidence="8" type="ORF">CGC54_01055</name>
</gene>
<feature type="domain" description="Core-binding (CB)" evidence="7">
    <location>
        <begin position="114"/>
        <end position="195"/>
    </location>
</feature>
<dbReference type="EMBL" id="CP022389">
    <property type="protein sequence ID" value="ATA93039.1"/>
    <property type="molecule type" value="Genomic_DNA"/>
</dbReference>
<dbReference type="GO" id="GO:0006310">
    <property type="term" value="P:DNA recombination"/>
    <property type="evidence" value="ECO:0007669"/>
    <property type="project" value="UniProtKB-KW"/>
</dbReference>
<dbReference type="GO" id="GO:0003677">
    <property type="term" value="F:DNA binding"/>
    <property type="evidence" value="ECO:0007669"/>
    <property type="project" value="UniProtKB-UniRule"/>
</dbReference>
<feature type="domain" description="Tyr recombinase" evidence="6">
    <location>
        <begin position="216"/>
        <end position="401"/>
    </location>
</feature>
<dbReference type="InterPro" id="IPR050090">
    <property type="entry name" value="Tyrosine_recombinase_XerCD"/>
</dbReference>
<dbReference type="Pfam" id="PF00589">
    <property type="entry name" value="Phage_integrase"/>
    <property type="match status" value="1"/>
</dbReference>
<evidence type="ECO:0000313" key="8">
    <source>
        <dbReference type="EMBL" id="ATA93039.1"/>
    </source>
</evidence>
<keyword evidence="2" id="KW-0229">DNA integration</keyword>
<dbReference type="InterPro" id="IPR011010">
    <property type="entry name" value="DNA_brk_join_enz"/>
</dbReference>
<evidence type="ECO:0000259" key="6">
    <source>
        <dbReference type="PROSITE" id="PS51898"/>
    </source>
</evidence>
<sequence>MSDFYNKIRNAYENEYTNAYAMKNRGLYSIPKIYDANGDLSKRWYVYFSFRNPKTGKMERQTPVYLGVNKLKKLSDRREAIKVLRDALEKALANGTINPYENTYSEIKIINIAQAVELALKNAQATMRESSFKDYKSRINKFEKWLNNNGFSGRSVQAITKKTVLNFLNDVLEKTSAKNRNNTRSNLSIFFKYLEDNEYIAENFVSKIPVLNAKPERNKTYTQTQESQIFNYLEKNDKLLLLMIKFVSYNFLRPIEVCRLQIKNIDFEGKKLVVDAKNKLQKTKIIPEILFQEIQYLKGSNSEFYLFAPEGVNHWNTTETNKRDYWSKRFKKVKDVFGLGKDYGLYSFRHTFITKLYRELRKELTPFEVKSRLMLITGHTTITALEKYLRDIDAELPEDYSDLIH</sequence>
<dbReference type="PANTHER" id="PTHR30349:SF41">
    <property type="entry name" value="INTEGRASE_RECOMBINASE PROTEIN MJ0367-RELATED"/>
    <property type="match status" value="1"/>
</dbReference>
<comment type="similarity">
    <text evidence="1">Belongs to the 'phage' integrase family.</text>
</comment>
<dbReference type="GO" id="GO:0015074">
    <property type="term" value="P:DNA integration"/>
    <property type="evidence" value="ECO:0007669"/>
    <property type="project" value="UniProtKB-KW"/>
</dbReference>
<protein>
    <submittedName>
        <fullName evidence="8">Integrase</fullName>
    </submittedName>
</protein>
<dbReference type="InterPro" id="IPR013762">
    <property type="entry name" value="Integrase-like_cat_sf"/>
</dbReference>
<dbReference type="InterPro" id="IPR010998">
    <property type="entry name" value="Integrase_recombinase_N"/>
</dbReference>
<dbReference type="InterPro" id="IPR002104">
    <property type="entry name" value="Integrase_catalytic"/>
</dbReference>
<dbReference type="RefSeq" id="WP_095918287.1">
    <property type="nucleotide sequence ID" value="NZ_CP022389.1"/>
</dbReference>
<dbReference type="Gene3D" id="1.10.150.130">
    <property type="match status" value="1"/>
</dbReference>
<organism evidence="8 9">
    <name type="scientific">Capnocytophaga canimorsus</name>
    <dbReference type="NCBI Taxonomy" id="28188"/>
    <lineage>
        <taxon>Bacteria</taxon>
        <taxon>Pseudomonadati</taxon>
        <taxon>Bacteroidota</taxon>
        <taxon>Flavobacteriia</taxon>
        <taxon>Flavobacteriales</taxon>
        <taxon>Flavobacteriaceae</taxon>
        <taxon>Capnocytophaga</taxon>
    </lineage>
</organism>
<evidence type="ECO:0000256" key="1">
    <source>
        <dbReference type="ARBA" id="ARBA00008857"/>
    </source>
</evidence>
<dbReference type="PROSITE" id="PS51900">
    <property type="entry name" value="CB"/>
    <property type="match status" value="1"/>
</dbReference>
<dbReference type="PROSITE" id="PS51898">
    <property type="entry name" value="TYR_RECOMBINASE"/>
    <property type="match status" value="1"/>
</dbReference>
<evidence type="ECO:0000313" key="9">
    <source>
        <dbReference type="Proteomes" id="UP000243753"/>
    </source>
</evidence>
<evidence type="ECO:0000256" key="2">
    <source>
        <dbReference type="ARBA" id="ARBA00022908"/>
    </source>
</evidence>
<keyword evidence="3 5" id="KW-0238">DNA-binding</keyword>
<accession>A0AAD0E9H0</accession>
<evidence type="ECO:0000256" key="5">
    <source>
        <dbReference type="PROSITE-ProRule" id="PRU01248"/>
    </source>
</evidence>
<dbReference type="SUPFAM" id="SSF56349">
    <property type="entry name" value="DNA breaking-rejoining enzymes"/>
    <property type="match status" value="1"/>
</dbReference>
<keyword evidence="4" id="KW-0233">DNA recombination</keyword>
<dbReference type="CDD" id="cd00397">
    <property type="entry name" value="DNA_BRE_C"/>
    <property type="match status" value="1"/>
</dbReference>
<evidence type="ECO:0000259" key="7">
    <source>
        <dbReference type="PROSITE" id="PS51900"/>
    </source>
</evidence>
<dbReference type="InterPro" id="IPR044068">
    <property type="entry name" value="CB"/>
</dbReference>
<dbReference type="AlphaFoldDB" id="A0AAD0E9H0"/>
<dbReference type="InterPro" id="IPR004107">
    <property type="entry name" value="Integrase_SAM-like_N"/>
</dbReference>
<dbReference type="Gene3D" id="1.10.443.10">
    <property type="entry name" value="Intergrase catalytic core"/>
    <property type="match status" value="1"/>
</dbReference>
<evidence type="ECO:0000256" key="4">
    <source>
        <dbReference type="ARBA" id="ARBA00023172"/>
    </source>
</evidence>
<dbReference type="PANTHER" id="PTHR30349">
    <property type="entry name" value="PHAGE INTEGRASE-RELATED"/>
    <property type="match status" value="1"/>
</dbReference>
<dbReference type="Proteomes" id="UP000243753">
    <property type="component" value="Chromosome"/>
</dbReference>
<dbReference type="Pfam" id="PF13495">
    <property type="entry name" value="Phage_int_SAM_4"/>
    <property type="match status" value="1"/>
</dbReference>
<evidence type="ECO:0000256" key="3">
    <source>
        <dbReference type="ARBA" id="ARBA00023125"/>
    </source>
</evidence>
<name>A0AAD0E9H0_9FLAO</name>